<protein>
    <submittedName>
        <fullName evidence="3">Uncharacterized protein</fullName>
    </submittedName>
</protein>
<keyword evidence="4" id="KW-1185">Reference proteome</keyword>
<evidence type="ECO:0000256" key="1">
    <source>
        <dbReference type="SAM" id="MobiDB-lite"/>
    </source>
</evidence>
<keyword evidence="2" id="KW-0732">Signal</keyword>
<gene>
    <name evidence="3" type="ORF">IW261DRAFT_1597265</name>
</gene>
<feature type="chain" id="PRO_5041223191" evidence="2">
    <location>
        <begin position="20"/>
        <end position="186"/>
    </location>
</feature>
<sequence length="186" mass="20153">MLCGLLFFTVLALTAITICDLSEFASVKVPCYCSRIGLEFSFHASRDFELDTSGFGVFLDKIRKKAMKMMAAIFKPALQQLVERVAEIVGEEDEGKINVSASLTQKRTSLGASESCAPQLDGETNGVSLQFPFFVDDDDDDASPPMPLPTIPTPNDTEPNGSVPDASAIATPSYSNTNFGRVHAYR</sequence>
<organism evidence="3 4">
    <name type="scientific">Armillaria novae-zelandiae</name>
    <dbReference type="NCBI Taxonomy" id="153914"/>
    <lineage>
        <taxon>Eukaryota</taxon>
        <taxon>Fungi</taxon>
        <taxon>Dikarya</taxon>
        <taxon>Basidiomycota</taxon>
        <taxon>Agaricomycotina</taxon>
        <taxon>Agaricomycetes</taxon>
        <taxon>Agaricomycetidae</taxon>
        <taxon>Agaricales</taxon>
        <taxon>Marasmiineae</taxon>
        <taxon>Physalacriaceae</taxon>
        <taxon>Armillaria</taxon>
    </lineage>
</organism>
<dbReference type="EMBL" id="JAUEPR010000050">
    <property type="protein sequence ID" value="KAK0471449.1"/>
    <property type="molecule type" value="Genomic_DNA"/>
</dbReference>
<dbReference type="Proteomes" id="UP001175227">
    <property type="component" value="Unassembled WGS sequence"/>
</dbReference>
<accession>A0AA39U630</accession>
<proteinExistence type="predicted"/>
<feature type="region of interest" description="Disordered" evidence="1">
    <location>
        <begin position="134"/>
        <end position="186"/>
    </location>
</feature>
<evidence type="ECO:0000256" key="2">
    <source>
        <dbReference type="SAM" id="SignalP"/>
    </source>
</evidence>
<name>A0AA39U630_9AGAR</name>
<dbReference type="AlphaFoldDB" id="A0AA39U630"/>
<evidence type="ECO:0000313" key="3">
    <source>
        <dbReference type="EMBL" id="KAK0471449.1"/>
    </source>
</evidence>
<feature type="signal peptide" evidence="2">
    <location>
        <begin position="1"/>
        <end position="19"/>
    </location>
</feature>
<feature type="compositionally biased region" description="Polar residues" evidence="1">
    <location>
        <begin position="170"/>
        <end position="179"/>
    </location>
</feature>
<comment type="caution">
    <text evidence="3">The sequence shown here is derived from an EMBL/GenBank/DDBJ whole genome shotgun (WGS) entry which is preliminary data.</text>
</comment>
<reference evidence="3" key="1">
    <citation type="submission" date="2023-06" db="EMBL/GenBank/DDBJ databases">
        <authorList>
            <consortium name="Lawrence Berkeley National Laboratory"/>
            <person name="Ahrendt S."/>
            <person name="Sahu N."/>
            <person name="Indic B."/>
            <person name="Wong-Bajracharya J."/>
            <person name="Merenyi Z."/>
            <person name="Ke H.-M."/>
            <person name="Monk M."/>
            <person name="Kocsube S."/>
            <person name="Drula E."/>
            <person name="Lipzen A."/>
            <person name="Balint B."/>
            <person name="Henrissat B."/>
            <person name="Andreopoulos B."/>
            <person name="Martin F.M."/>
            <person name="Harder C.B."/>
            <person name="Rigling D."/>
            <person name="Ford K.L."/>
            <person name="Foster G.D."/>
            <person name="Pangilinan J."/>
            <person name="Papanicolaou A."/>
            <person name="Barry K."/>
            <person name="LaButti K."/>
            <person name="Viragh M."/>
            <person name="Koriabine M."/>
            <person name="Yan M."/>
            <person name="Riley R."/>
            <person name="Champramary S."/>
            <person name="Plett K.L."/>
            <person name="Tsai I.J."/>
            <person name="Slot J."/>
            <person name="Sipos G."/>
            <person name="Plett J."/>
            <person name="Nagy L.G."/>
            <person name="Grigoriev I.V."/>
        </authorList>
    </citation>
    <scope>NUCLEOTIDE SEQUENCE</scope>
    <source>
        <strain evidence="3">ICMP 16352</strain>
    </source>
</reference>
<evidence type="ECO:0000313" key="4">
    <source>
        <dbReference type="Proteomes" id="UP001175227"/>
    </source>
</evidence>